<evidence type="ECO:0000313" key="4">
    <source>
        <dbReference type="Ensembl" id="ENSSLUP00000013844.1"/>
    </source>
</evidence>
<dbReference type="Gene3D" id="3.10.100.10">
    <property type="entry name" value="Mannose-Binding Protein A, subunit A"/>
    <property type="match status" value="1"/>
</dbReference>
<dbReference type="Proteomes" id="UP000694568">
    <property type="component" value="Unplaced"/>
</dbReference>
<dbReference type="InterPro" id="IPR050111">
    <property type="entry name" value="C-type_lectin/snaclec_domain"/>
</dbReference>
<keyword evidence="2" id="KW-1015">Disulfide bond</keyword>
<evidence type="ECO:0000256" key="1">
    <source>
        <dbReference type="ARBA" id="ARBA00022734"/>
    </source>
</evidence>
<dbReference type="PROSITE" id="PS00615">
    <property type="entry name" value="C_TYPE_LECTIN_1"/>
    <property type="match status" value="1"/>
</dbReference>
<dbReference type="GeneTree" id="ENSGT01030000234575"/>
<dbReference type="CDD" id="cd03590">
    <property type="entry name" value="CLECT_DC-SIGN_like"/>
    <property type="match status" value="1"/>
</dbReference>
<protein>
    <recommendedName>
        <fullName evidence="3">C-type lectin domain-containing protein</fullName>
    </recommendedName>
</protein>
<dbReference type="AlphaFoldDB" id="A0A8D0CT90"/>
<sequence>MQKVFCVSEKCLLIISDHVSLRGSAAELSTIKANLTECLQASDDNSSSLTEERDRLNSSITEMAKELDRLQRWSKQSECLCLVFRFTCCKIFTQMLSSSCYLLSAESGSWEKGRQYCRDRGADLVVIDSSEEQTFLSKFIKQNTQYWIGLTDRDEEGTWKWVDGTPLTLNWEKAQPDNGSGDPWWGDEDCAHIRAISSEWNDLSCKTALEWICEKKA</sequence>
<dbReference type="InterPro" id="IPR016187">
    <property type="entry name" value="CTDL_fold"/>
</dbReference>
<dbReference type="PANTHER" id="PTHR22803">
    <property type="entry name" value="MANNOSE, PHOSPHOLIPASE, LECTIN RECEPTOR RELATED"/>
    <property type="match status" value="1"/>
</dbReference>
<keyword evidence="5" id="KW-1185">Reference proteome</keyword>
<name>A0A8D0CT90_SANLU</name>
<evidence type="ECO:0000259" key="3">
    <source>
        <dbReference type="PROSITE" id="PS50041"/>
    </source>
</evidence>
<dbReference type="SMART" id="SM00034">
    <property type="entry name" value="CLECT"/>
    <property type="match status" value="1"/>
</dbReference>
<dbReference type="GO" id="GO:0030246">
    <property type="term" value="F:carbohydrate binding"/>
    <property type="evidence" value="ECO:0007669"/>
    <property type="project" value="UniProtKB-KW"/>
</dbReference>
<organism evidence="4 5">
    <name type="scientific">Sander lucioperca</name>
    <name type="common">Pike-perch</name>
    <name type="synonym">Perca lucioperca</name>
    <dbReference type="NCBI Taxonomy" id="283035"/>
    <lineage>
        <taxon>Eukaryota</taxon>
        <taxon>Metazoa</taxon>
        <taxon>Chordata</taxon>
        <taxon>Craniata</taxon>
        <taxon>Vertebrata</taxon>
        <taxon>Euteleostomi</taxon>
        <taxon>Actinopterygii</taxon>
        <taxon>Neopterygii</taxon>
        <taxon>Teleostei</taxon>
        <taxon>Neoteleostei</taxon>
        <taxon>Acanthomorphata</taxon>
        <taxon>Eupercaria</taxon>
        <taxon>Perciformes</taxon>
        <taxon>Percoidei</taxon>
        <taxon>Percidae</taxon>
        <taxon>Luciopercinae</taxon>
        <taxon>Sander</taxon>
    </lineage>
</organism>
<accession>A0A8D0CT90</accession>
<dbReference type="PROSITE" id="PS50041">
    <property type="entry name" value="C_TYPE_LECTIN_2"/>
    <property type="match status" value="1"/>
</dbReference>
<reference evidence="4" key="2">
    <citation type="submission" date="2025-09" db="UniProtKB">
        <authorList>
            <consortium name="Ensembl"/>
        </authorList>
    </citation>
    <scope>IDENTIFICATION</scope>
</reference>
<dbReference type="SUPFAM" id="SSF56436">
    <property type="entry name" value="C-type lectin-like"/>
    <property type="match status" value="1"/>
</dbReference>
<dbReference type="Ensembl" id="ENSSLUT00000014304.1">
    <property type="protein sequence ID" value="ENSSLUP00000013844.1"/>
    <property type="gene ID" value="ENSSLUG00000006511.1"/>
</dbReference>
<evidence type="ECO:0000256" key="2">
    <source>
        <dbReference type="ARBA" id="ARBA00023157"/>
    </source>
</evidence>
<dbReference type="InterPro" id="IPR016186">
    <property type="entry name" value="C-type_lectin-like/link_sf"/>
</dbReference>
<dbReference type="InterPro" id="IPR001304">
    <property type="entry name" value="C-type_lectin-like"/>
</dbReference>
<dbReference type="InterPro" id="IPR018378">
    <property type="entry name" value="C-type_lectin_CS"/>
</dbReference>
<keyword evidence="1" id="KW-0430">Lectin</keyword>
<dbReference type="Pfam" id="PF00059">
    <property type="entry name" value="Lectin_C"/>
    <property type="match status" value="1"/>
</dbReference>
<evidence type="ECO:0000313" key="5">
    <source>
        <dbReference type="Proteomes" id="UP000694568"/>
    </source>
</evidence>
<feature type="domain" description="C-type lectin" evidence="3">
    <location>
        <begin position="96"/>
        <end position="214"/>
    </location>
</feature>
<dbReference type="InterPro" id="IPR033989">
    <property type="entry name" value="CD209-like_CTLD"/>
</dbReference>
<reference evidence="4" key="1">
    <citation type="submission" date="2025-08" db="UniProtKB">
        <authorList>
            <consortium name="Ensembl"/>
        </authorList>
    </citation>
    <scope>IDENTIFICATION</scope>
</reference>
<proteinExistence type="predicted"/>